<dbReference type="EMBL" id="CAJHIT010000001">
    <property type="protein sequence ID" value="CAD6499078.1"/>
    <property type="molecule type" value="Genomic_DNA"/>
</dbReference>
<comment type="caution">
    <text evidence="2">The sequence shown here is derived from an EMBL/GenBank/DDBJ whole genome shotgun (WGS) entry which is preliminary data.</text>
</comment>
<sequence length="111" mass="12729">MKFLSAATNAALAGLLLLMPAVNGKFYYECKSGKNYAMSVIEVAARSATIELTHSIEPTVPQYTNCKSFKFYNYATDIGMKWYLVQDIMDPPSYRFYELHDTTWEPCVYRI</sequence>
<organism evidence="2 3">
    <name type="scientific">Blumeria graminis f. sp. triticale</name>
    <dbReference type="NCBI Taxonomy" id="1689686"/>
    <lineage>
        <taxon>Eukaryota</taxon>
        <taxon>Fungi</taxon>
        <taxon>Dikarya</taxon>
        <taxon>Ascomycota</taxon>
        <taxon>Pezizomycotina</taxon>
        <taxon>Leotiomycetes</taxon>
        <taxon>Erysiphales</taxon>
        <taxon>Erysiphaceae</taxon>
        <taxon>Blumeria</taxon>
    </lineage>
</organism>
<evidence type="ECO:0000256" key="1">
    <source>
        <dbReference type="SAM" id="SignalP"/>
    </source>
</evidence>
<feature type="chain" id="PRO_5040744016" evidence="1">
    <location>
        <begin position="25"/>
        <end position="111"/>
    </location>
</feature>
<accession>A0A9W4CV17</accession>
<keyword evidence="1" id="KW-0732">Signal</keyword>
<gene>
    <name evidence="2" type="ORF">BGTH12_LOCUS436</name>
</gene>
<feature type="signal peptide" evidence="1">
    <location>
        <begin position="1"/>
        <end position="24"/>
    </location>
</feature>
<protein>
    <submittedName>
        <fullName evidence="2">BgTH12-04730</fullName>
    </submittedName>
</protein>
<evidence type="ECO:0000313" key="3">
    <source>
        <dbReference type="Proteomes" id="UP000683417"/>
    </source>
</evidence>
<name>A0A9W4CV17_BLUGR</name>
<proteinExistence type="predicted"/>
<evidence type="ECO:0000313" key="2">
    <source>
        <dbReference type="EMBL" id="CAD6499078.1"/>
    </source>
</evidence>
<reference evidence="2" key="1">
    <citation type="submission" date="2020-10" db="EMBL/GenBank/DDBJ databases">
        <authorList>
            <person name="Muller C M."/>
        </authorList>
    </citation>
    <scope>NUCLEOTIDE SEQUENCE</scope>
    <source>
        <strain evidence="2">THUN-12</strain>
    </source>
</reference>
<dbReference type="AlphaFoldDB" id="A0A9W4CV17"/>
<dbReference type="Proteomes" id="UP000683417">
    <property type="component" value="Unassembled WGS sequence"/>
</dbReference>